<organism evidence="4 5">
    <name type="scientific">Caldimonas aquatica</name>
    <dbReference type="NCBI Taxonomy" id="376175"/>
    <lineage>
        <taxon>Bacteria</taxon>
        <taxon>Pseudomonadati</taxon>
        <taxon>Pseudomonadota</taxon>
        <taxon>Betaproteobacteria</taxon>
        <taxon>Burkholderiales</taxon>
        <taxon>Sphaerotilaceae</taxon>
        <taxon>Caldimonas</taxon>
    </lineage>
</organism>
<evidence type="ECO:0000256" key="1">
    <source>
        <dbReference type="SAM" id="MobiDB-lite"/>
    </source>
</evidence>
<feature type="region of interest" description="Disordered" evidence="1">
    <location>
        <begin position="87"/>
        <end position="124"/>
    </location>
</feature>
<feature type="region of interest" description="Disordered" evidence="1">
    <location>
        <begin position="148"/>
        <end position="212"/>
    </location>
</feature>
<reference evidence="4" key="1">
    <citation type="submission" date="2022-10" db="EMBL/GenBank/DDBJ databases">
        <title>Complete genome sequence of Schlegelella aquatica LMG 23380.</title>
        <authorList>
            <person name="Musilova J."/>
            <person name="Kourilova X."/>
            <person name="Bezdicek M."/>
            <person name="Hermankova K."/>
            <person name="Obruca S."/>
            <person name="Sedlar K."/>
        </authorList>
    </citation>
    <scope>NUCLEOTIDE SEQUENCE</scope>
    <source>
        <strain evidence="4">LMG 23380</strain>
    </source>
</reference>
<sequence length="386" mass="41384">MSLATRCTACGTAFRVVQDQLRVSEGWVRCGRCGEVFNAIEGLFDLERDVPPPPAPGTAPSSPPGAVPPAPVAPAAQFLVTPEAEGAGPQVRAPAGEAGSPSPERAVSRPGGQAQAEGSGLAAPALSTEDADAATAYEVLDSRFLDQSTYRPERDRERGAEDFADARFDSELSVHPPRGEHDAASAGGPEEPLHAEEAPGRSRRSLRRSKVRTLSDATPEFLRRAERAQRWHHPAVRFLLGLAAFALTLSLAAQAVFHFRDTLAVRQPALAPSLAQACDWLGCEISAPRRIDDVVVDSSSLTRLAAIDGYRLTVLVRNRGQETLAMPWIDLNLTDTEGRLVARRSLDPATFRASPTLGARQDATLTLEFTTPGHRIAGYTVEAFYP</sequence>
<feature type="compositionally biased region" description="Basic and acidic residues" evidence="1">
    <location>
        <begin position="151"/>
        <end position="183"/>
    </location>
</feature>
<protein>
    <submittedName>
        <fullName evidence="4">Zinc-ribbon domain-containing protein</fullName>
    </submittedName>
</protein>
<dbReference type="EMBL" id="CP110257">
    <property type="protein sequence ID" value="UZD54427.1"/>
    <property type="molecule type" value="Genomic_DNA"/>
</dbReference>
<name>A0ABY6MR03_9BURK</name>
<keyword evidence="2" id="KW-0472">Membrane</keyword>
<gene>
    <name evidence="4" type="ORF">OMP39_12240</name>
</gene>
<keyword evidence="5" id="KW-1185">Reference proteome</keyword>
<dbReference type="InterPro" id="IPR021834">
    <property type="entry name" value="DUF3426"/>
</dbReference>
<feature type="compositionally biased region" description="Basic residues" evidence="1">
    <location>
        <begin position="201"/>
        <end position="211"/>
    </location>
</feature>
<dbReference type="Pfam" id="PF13719">
    <property type="entry name" value="Zn_ribbon_5"/>
    <property type="match status" value="1"/>
</dbReference>
<keyword evidence="2" id="KW-0812">Transmembrane</keyword>
<dbReference type="Proteomes" id="UP001163266">
    <property type="component" value="Chromosome"/>
</dbReference>
<dbReference type="InterPro" id="IPR011723">
    <property type="entry name" value="Znf/thioredoxin_put"/>
</dbReference>
<dbReference type="NCBIfam" id="TIGR02098">
    <property type="entry name" value="MJ0042_CXXC"/>
    <property type="match status" value="1"/>
</dbReference>
<evidence type="ECO:0000313" key="4">
    <source>
        <dbReference type="EMBL" id="UZD54427.1"/>
    </source>
</evidence>
<evidence type="ECO:0000256" key="2">
    <source>
        <dbReference type="SAM" id="Phobius"/>
    </source>
</evidence>
<keyword evidence="2" id="KW-1133">Transmembrane helix</keyword>
<feature type="region of interest" description="Disordered" evidence="1">
    <location>
        <begin position="48"/>
        <end position="72"/>
    </location>
</feature>
<feature type="compositionally biased region" description="Pro residues" evidence="1">
    <location>
        <begin position="51"/>
        <end position="72"/>
    </location>
</feature>
<feature type="compositionally biased region" description="Basic and acidic residues" evidence="1">
    <location>
        <begin position="191"/>
        <end position="200"/>
    </location>
</feature>
<feature type="transmembrane region" description="Helical" evidence="2">
    <location>
        <begin position="236"/>
        <end position="257"/>
    </location>
</feature>
<evidence type="ECO:0000313" key="5">
    <source>
        <dbReference type="Proteomes" id="UP001163266"/>
    </source>
</evidence>
<dbReference type="RefSeq" id="WP_264891995.1">
    <property type="nucleotide sequence ID" value="NZ_CP110257.1"/>
</dbReference>
<dbReference type="Pfam" id="PF11906">
    <property type="entry name" value="DUF3426"/>
    <property type="match status" value="1"/>
</dbReference>
<feature type="domain" description="Zinc finger/thioredoxin putative" evidence="3">
    <location>
        <begin position="3"/>
        <end position="39"/>
    </location>
</feature>
<evidence type="ECO:0000259" key="3">
    <source>
        <dbReference type="Pfam" id="PF13719"/>
    </source>
</evidence>
<accession>A0ABY6MR03</accession>
<proteinExistence type="predicted"/>